<dbReference type="EMBL" id="LAZR01013925">
    <property type="protein sequence ID" value="KKM19710.1"/>
    <property type="molecule type" value="Genomic_DNA"/>
</dbReference>
<proteinExistence type="predicted"/>
<accession>A0A0F9KWM9</accession>
<comment type="caution">
    <text evidence="1">The sequence shown here is derived from an EMBL/GenBank/DDBJ whole genome shotgun (WGS) entry which is preliminary data.</text>
</comment>
<name>A0A0F9KWM9_9ZZZZ</name>
<dbReference type="InterPro" id="IPR049718">
    <property type="entry name" value="AKO59007-like"/>
</dbReference>
<sequence length="341" mass="38364">MAKVSDIQDLVNSTLDDLGPPRFEQIAQRLTDYEIMSRLLKKDRILVKSGKGIERRIMLDHSGAARHTEMYGTDATNITDVLKLLNVPWRFAETHYLIERRENLMNMPPSELVDLLELRRVDAMISLTEELETKGWKAPTDSSDALSPWGIAYWIVKNTSEGFNGGNPSGFSDTGGIDASAETRWRNWTAQYAAVSTSDLIRRMRRAGLRTDFKSPVDITDLRTGKGERFRIYMNAETLLIFEEVAVAQNNQLGSDVASMDGRTVFKKNPIIYIGELDADATDPVYMIDTNTLYIVALKGDVLNDSGSKPLANSHNTLASFIDLTYNFVCIDRRRNVVISK</sequence>
<evidence type="ECO:0008006" key="2">
    <source>
        <dbReference type="Google" id="ProtNLM"/>
    </source>
</evidence>
<organism evidence="1">
    <name type="scientific">marine sediment metagenome</name>
    <dbReference type="NCBI Taxonomy" id="412755"/>
    <lineage>
        <taxon>unclassified sequences</taxon>
        <taxon>metagenomes</taxon>
        <taxon>ecological metagenomes</taxon>
    </lineage>
</organism>
<gene>
    <name evidence="1" type="ORF">LCGC14_1652850</name>
</gene>
<evidence type="ECO:0000313" key="1">
    <source>
        <dbReference type="EMBL" id="KKM19710.1"/>
    </source>
</evidence>
<reference evidence="1" key="1">
    <citation type="journal article" date="2015" name="Nature">
        <title>Complex archaea that bridge the gap between prokaryotes and eukaryotes.</title>
        <authorList>
            <person name="Spang A."/>
            <person name="Saw J.H."/>
            <person name="Jorgensen S.L."/>
            <person name="Zaremba-Niedzwiedzka K."/>
            <person name="Martijn J."/>
            <person name="Lind A.E."/>
            <person name="van Eijk R."/>
            <person name="Schleper C."/>
            <person name="Guy L."/>
            <person name="Ettema T.J."/>
        </authorList>
    </citation>
    <scope>NUCLEOTIDE SEQUENCE</scope>
</reference>
<dbReference type="NCBIfam" id="NF033394">
    <property type="entry name" value="capsid_maj_Podo"/>
    <property type="match status" value="1"/>
</dbReference>
<dbReference type="AlphaFoldDB" id="A0A0F9KWM9"/>
<protein>
    <recommendedName>
        <fullName evidence="2">Major capsid protein</fullName>
    </recommendedName>
</protein>